<protein>
    <submittedName>
        <fullName evidence="1">Uncharacterized protein</fullName>
    </submittedName>
</protein>
<evidence type="ECO:0000313" key="2">
    <source>
        <dbReference type="Proteomes" id="UP000015442"/>
    </source>
</evidence>
<sequence>MSKTQKHSNTFSNMKIPVIDSNVQKPIRFKQFFLDFYLKTEFFPKGKSNF</sequence>
<reference evidence="1 2" key="1">
    <citation type="submission" date="2013-05" db="EMBL/GenBank/DDBJ databases">
        <authorList>
            <person name="Harkins D.M."/>
            <person name="Durkin A.S."/>
            <person name="Brinkac L.M."/>
            <person name="Haft D.H."/>
            <person name="Selengut J.D."/>
            <person name="Sanka R."/>
            <person name="DePew J."/>
            <person name="Purushe J."/>
            <person name="Hartskeerl R.A."/>
            <person name="Ahmed A."/>
            <person name="van der Linden H."/>
            <person name="Goris M.G.A."/>
            <person name="Vinetz J.M."/>
            <person name="Sutton G.G."/>
            <person name="Nierman W.C."/>
            <person name="Fouts D.E."/>
        </authorList>
    </citation>
    <scope>NUCLEOTIDE SEQUENCE [LARGE SCALE GENOMIC DNA]</scope>
    <source>
        <strain evidence="1 2">CZ214</strain>
    </source>
</reference>
<name>T0FNK5_9LEPT</name>
<evidence type="ECO:0000313" key="1">
    <source>
        <dbReference type="EMBL" id="EQA71769.1"/>
    </source>
</evidence>
<proteinExistence type="predicted"/>
<gene>
    <name evidence="1" type="ORF">LEP1GSC059_0802</name>
</gene>
<dbReference type="AlphaFoldDB" id="T0FNK5"/>
<dbReference type="EMBL" id="AKWY02000020">
    <property type="protein sequence ID" value="EQA71769.1"/>
    <property type="molecule type" value="Genomic_DNA"/>
</dbReference>
<organism evidence="1 2">
    <name type="scientific">Leptospira noguchii serovar Panama str. CZ214</name>
    <dbReference type="NCBI Taxonomy" id="1001595"/>
    <lineage>
        <taxon>Bacteria</taxon>
        <taxon>Pseudomonadati</taxon>
        <taxon>Spirochaetota</taxon>
        <taxon>Spirochaetia</taxon>
        <taxon>Leptospirales</taxon>
        <taxon>Leptospiraceae</taxon>
        <taxon>Leptospira</taxon>
    </lineage>
</organism>
<comment type="caution">
    <text evidence="1">The sequence shown here is derived from an EMBL/GenBank/DDBJ whole genome shotgun (WGS) entry which is preliminary data.</text>
</comment>
<accession>T0FNK5</accession>
<dbReference type="Proteomes" id="UP000015442">
    <property type="component" value="Unassembled WGS sequence"/>
</dbReference>